<dbReference type="RefSeq" id="WP_008537537.1">
    <property type="nucleotide sequence ID" value="NZ_JH601090.1"/>
</dbReference>
<accession>A0ABP2NM90</accession>
<evidence type="ECO:0000313" key="3">
    <source>
        <dbReference type="EMBL" id="EHR38892.1"/>
    </source>
</evidence>
<dbReference type="InterPro" id="IPR045584">
    <property type="entry name" value="Pilin-like"/>
</dbReference>
<evidence type="ECO:0000259" key="2">
    <source>
        <dbReference type="Pfam" id="PF08334"/>
    </source>
</evidence>
<keyword evidence="1" id="KW-0812">Transmembrane</keyword>
<dbReference type="SUPFAM" id="SSF54523">
    <property type="entry name" value="Pili subunits"/>
    <property type="match status" value="1"/>
</dbReference>
<organism evidence="3 4">
    <name type="scientific">Megamonas funiformis YIT 11815</name>
    <dbReference type="NCBI Taxonomy" id="742816"/>
    <lineage>
        <taxon>Bacteria</taxon>
        <taxon>Bacillati</taxon>
        <taxon>Bacillota</taxon>
        <taxon>Negativicutes</taxon>
        <taxon>Selenomonadales</taxon>
        <taxon>Selenomonadaceae</taxon>
        <taxon>Megamonas</taxon>
    </lineage>
</organism>
<name>A0ABP2NM90_9FIRM</name>
<feature type="domain" description="Type II secretion system protein GspG C-terminal" evidence="2">
    <location>
        <begin position="44"/>
        <end position="119"/>
    </location>
</feature>
<proteinExistence type="predicted"/>
<dbReference type="Gene3D" id="3.30.700.10">
    <property type="entry name" value="Glycoprotein, Type 4 Pilin"/>
    <property type="match status" value="1"/>
</dbReference>
<keyword evidence="4" id="KW-1185">Reference proteome</keyword>
<dbReference type="GeneID" id="62778950"/>
<evidence type="ECO:0000313" key="4">
    <source>
        <dbReference type="Proteomes" id="UP000005963"/>
    </source>
</evidence>
<protein>
    <recommendedName>
        <fullName evidence="2">Type II secretion system protein GspG C-terminal domain-containing protein</fullName>
    </recommendedName>
</protein>
<comment type="caution">
    <text evidence="3">The sequence shown here is derived from an EMBL/GenBank/DDBJ whole genome shotgun (WGS) entry which is preliminary data.</text>
</comment>
<dbReference type="EMBL" id="ADMB01000015">
    <property type="protein sequence ID" value="EHR38892.1"/>
    <property type="molecule type" value="Genomic_DNA"/>
</dbReference>
<gene>
    <name evidence="3" type="ORF">HMPREF9454_00342</name>
</gene>
<dbReference type="InterPro" id="IPR013545">
    <property type="entry name" value="T2SS_protein-GspG_C"/>
</dbReference>
<dbReference type="Proteomes" id="UP000005963">
    <property type="component" value="Unassembled WGS sequence"/>
</dbReference>
<dbReference type="Pfam" id="PF08334">
    <property type="entry name" value="T2SSG"/>
    <property type="match status" value="1"/>
</dbReference>
<reference evidence="3 4" key="1">
    <citation type="submission" date="2012-01" db="EMBL/GenBank/DDBJ databases">
        <title>The Genome Sequence of Megamonas funiformis YIT 11815.</title>
        <authorList>
            <consortium name="The Broad Institute Genome Sequencing Platform"/>
            <person name="Earl A."/>
            <person name="Ward D."/>
            <person name="Feldgarden M."/>
            <person name="Gevers D."/>
            <person name="Morotomi M."/>
            <person name="Young S.K."/>
            <person name="Zeng Q."/>
            <person name="Gargeya S."/>
            <person name="Fitzgerald M."/>
            <person name="Haas B."/>
            <person name="Abouelleil A."/>
            <person name="Alvarado L."/>
            <person name="Arachchi H.M."/>
            <person name="Berlin A."/>
            <person name="Chapman S.B."/>
            <person name="Gearin G."/>
            <person name="Goldberg J."/>
            <person name="Griggs A."/>
            <person name="Gujja S."/>
            <person name="Hansen M."/>
            <person name="Heiman D."/>
            <person name="Howarth C."/>
            <person name="Larimer J."/>
            <person name="Lui A."/>
            <person name="MacDonald P.J.P."/>
            <person name="McCowen C."/>
            <person name="Montmayeur A."/>
            <person name="Murphy C."/>
            <person name="Neiman D."/>
            <person name="Pearson M."/>
            <person name="Priest M."/>
            <person name="Roberts A."/>
            <person name="Saif S."/>
            <person name="Shea T."/>
            <person name="Sisk P."/>
            <person name="Stolte C."/>
            <person name="Sykes S."/>
            <person name="Wortman J."/>
            <person name="Nusbaum C."/>
            <person name="Birren B."/>
        </authorList>
    </citation>
    <scope>NUCLEOTIDE SEQUENCE [LARGE SCALE GENOMIC DNA]</scope>
    <source>
        <strain evidence="3 4">YIT 11815</strain>
    </source>
</reference>
<keyword evidence="1" id="KW-1133">Transmembrane helix</keyword>
<sequence length="145" mass="15769">MFVLTSINNQKQRKAFSISELMVYMIVVLFLVGVLFLGLPFLINQAKVITAKQEMDTIKTAVTTYQMMAINPSDSITMDDLKTGLTAEESVDGLSHQNILPEDADLNDPWGGEYLIETSTDGSGSITTSNAVSVGGLESEVTLSW</sequence>
<keyword evidence="1" id="KW-0472">Membrane</keyword>
<feature type="transmembrane region" description="Helical" evidence="1">
    <location>
        <begin position="21"/>
        <end position="43"/>
    </location>
</feature>
<evidence type="ECO:0000256" key="1">
    <source>
        <dbReference type="SAM" id="Phobius"/>
    </source>
</evidence>